<dbReference type="EMBL" id="PUIO01000058">
    <property type="protein sequence ID" value="PQP17269.1"/>
    <property type="molecule type" value="Genomic_DNA"/>
</dbReference>
<protein>
    <submittedName>
        <fullName evidence="2">Uncharacterized protein</fullName>
    </submittedName>
</protein>
<proteinExistence type="predicted"/>
<organism evidence="2 3">
    <name type="scientific">Rhodococcus opacus</name>
    <name type="common">Nocardia opaca</name>
    <dbReference type="NCBI Taxonomy" id="37919"/>
    <lineage>
        <taxon>Bacteria</taxon>
        <taxon>Bacillati</taxon>
        <taxon>Actinomycetota</taxon>
        <taxon>Actinomycetes</taxon>
        <taxon>Mycobacteriales</taxon>
        <taxon>Nocardiaceae</taxon>
        <taxon>Rhodococcus</taxon>
    </lineage>
</organism>
<gene>
    <name evidence="2" type="ORF">C5613_34685</name>
</gene>
<dbReference type="Proteomes" id="UP000239290">
    <property type="component" value="Unassembled WGS sequence"/>
</dbReference>
<feature type="compositionally biased region" description="Basic and acidic residues" evidence="1">
    <location>
        <begin position="13"/>
        <end position="22"/>
    </location>
</feature>
<evidence type="ECO:0000313" key="3">
    <source>
        <dbReference type="Proteomes" id="UP000239290"/>
    </source>
</evidence>
<comment type="caution">
    <text evidence="2">The sequence shown here is derived from an EMBL/GenBank/DDBJ whole genome shotgun (WGS) entry which is preliminary data.</text>
</comment>
<evidence type="ECO:0000313" key="2">
    <source>
        <dbReference type="EMBL" id="PQP17269.1"/>
    </source>
</evidence>
<feature type="region of interest" description="Disordered" evidence="1">
    <location>
        <begin position="1"/>
        <end position="30"/>
    </location>
</feature>
<reference evidence="3" key="1">
    <citation type="submission" date="2018-02" db="EMBL/GenBank/DDBJ databases">
        <title>Draft genome sequencing of Rhodococcus opacus KU647198.</title>
        <authorList>
            <person name="Zheng B.-X."/>
        </authorList>
    </citation>
    <scope>NUCLEOTIDE SEQUENCE [LARGE SCALE GENOMIC DNA]</scope>
    <source>
        <strain evidence="3">04-OD7</strain>
    </source>
</reference>
<sequence>MVLDRGGQPADQRTQDTYRDPTAEFGDAPAAPGHFAVHVRRKLPETNAETRTARIRQERGQVIGIEGVRREVDRAKPIGHLGPERLEHIASEASRGVAQVLEQPS</sequence>
<evidence type="ECO:0000256" key="1">
    <source>
        <dbReference type="SAM" id="MobiDB-lite"/>
    </source>
</evidence>
<accession>A0A2S8IRF3</accession>
<name>A0A2S8IRF3_RHOOP</name>
<dbReference type="AlphaFoldDB" id="A0A2S8IRF3"/>